<dbReference type="EMBL" id="JAWDJX010000059">
    <property type="protein sequence ID" value="KAK3047587.1"/>
    <property type="molecule type" value="Genomic_DNA"/>
</dbReference>
<dbReference type="PANTHER" id="PTHR42024:SF1">
    <property type="entry name" value="AMINO ACID PERMEASE_ SLC12A DOMAIN-CONTAINING PROTEIN"/>
    <property type="match status" value="1"/>
</dbReference>
<keyword evidence="1" id="KW-0812">Transmembrane</keyword>
<evidence type="ECO:0000313" key="2">
    <source>
        <dbReference type="EMBL" id="KAK3047587.1"/>
    </source>
</evidence>
<keyword evidence="1" id="KW-0472">Membrane</keyword>
<evidence type="ECO:0000256" key="1">
    <source>
        <dbReference type="SAM" id="Phobius"/>
    </source>
</evidence>
<reference evidence="2" key="1">
    <citation type="submission" date="2023-04" db="EMBL/GenBank/DDBJ databases">
        <title>Black Yeasts Isolated from many extreme environments.</title>
        <authorList>
            <person name="Coleine C."/>
            <person name="Stajich J.E."/>
            <person name="Selbmann L."/>
        </authorList>
    </citation>
    <scope>NUCLEOTIDE SEQUENCE</scope>
    <source>
        <strain evidence="2">CCFEE 5312</strain>
    </source>
</reference>
<dbReference type="PANTHER" id="PTHR42024">
    <property type="entry name" value="AMINO ACID PERMEASE_ SLC12A DOMAIN-CONTAINING PROTEIN"/>
    <property type="match status" value="1"/>
</dbReference>
<feature type="transmembrane region" description="Helical" evidence="1">
    <location>
        <begin position="268"/>
        <end position="288"/>
    </location>
</feature>
<feature type="transmembrane region" description="Helical" evidence="1">
    <location>
        <begin position="128"/>
        <end position="150"/>
    </location>
</feature>
<feature type="transmembrane region" description="Helical" evidence="1">
    <location>
        <begin position="51"/>
        <end position="74"/>
    </location>
</feature>
<accession>A0AAJ0G4Q6</accession>
<organism evidence="2 3">
    <name type="scientific">Extremus antarcticus</name>
    <dbReference type="NCBI Taxonomy" id="702011"/>
    <lineage>
        <taxon>Eukaryota</taxon>
        <taxon>Fungi</taxon>
        <taxon>Dikarya</taxon>
        <taxon>Ascomycota</taxon>
        <taxon>Pezizomycotina</taxon>
        <taxon>Dothideomycetes</taxon>
        <taxon>Dothideomycetidae</taxon>
        <taxon>Mycosphaerellales</taxon>
        <taxon>Extremaceae</taxon>
        <taxon>Extremus</taxon>
    </lineage>
</organism>
<evidence type="ECO:0000313" key="3">
    <source>
        <dbReference type="Proteomes" id="UP001271007"/>
    </source>
</evidence>
<keyword evidence="1" id="KW-1133">Transmembrane helix</keyword>
<dbReference type="Proteomes" id="UP001271007">
    <property type="component" value="Unassembled WGS sequence"/>
</dbReference>
<comment type="caution">
    <text evidence="2">The sequence shown here is derived from an EMBL/GenBank/DDBJ whole genome shotgun (WGS) entry which is preliminary data.</text>
</comment>
<feature type="transmembrane region" description="Helical" evidence="1">
    <location>
        <begin position="242"/>
        <end position="262"/>
    </location>
</feature>
<sequence length="307" mass="33674">MPADHAYTALQDDYVLEAHTQTPQPTMDHPKSLNPAGLPHLPFNLREHTRAIAIAWSVLVISSGLLPIIGYFALEYGTDLKLNIVLAPFLGLTGVTSIFSLIKRSWDLTKKNSDCRPLGQQSRWALDFFGWNFLFGFIVITVLISVGIGLELLRAVSLPLSLLVFYVSLELLVVQAMMSAGVRAPFRCSSVAKGDVLKSGVSVIVEDVVAVDGGQGQSFRRAWRDRYEASQVLRAHLRMMDLLWACSGLVVVAVVCGVVFGVQNRDVGYAVGWSLPWLWAGAMAVITIRMTKSMLTREAASQQIVSV</sequence>
<feature type="transmembrane region" description="Helical" evidence="1">
    <location>
        <begin position="80"/>
        <end position="102"/>
    </location>
</feature>
<proteinExistence type="predicted"/>
<feature type="transmembrane region" description="Helical" evidence="1">
    <location>
        <begin position="156"/>
        <end position="177"/>
    </location>
</feature>
<name>A0AAJ0G4Q6_9PEZI</name>
<keyword evidence="3" id="KW-1185">Reference proteome</keyword>
<protein>
    <submittedName>
        <fullName evidence="2">Uncharacterized protein</fullName>
    </submittedName>
</protein>
<gene>
    <name evidence="2" type="ORF">LTR09_010971</name>
</gene>
<dbReference type="AlphaFoldDB" id="A0AAJ0G4Q6"/>